<dbReference type="AlphaFoldDB" id="S9QVM7"/>
<reference evidence="3" key="1">
    <citation type="journal article" date="2014" name="Stand. Genomic Sci.">
        <title>Genome sequence of the exopolysaccharide-producing Salipiger mucosus type strain (DSM 16094(T)), a moderately halophilic member of the Roseobacter clade.</title>
        <authorList>
            <person name="Riedel T."/>
            <person name="Spring S."/>
            <person name="Fiebig A."/>
            <person name="Petersen J."/>
            <person name="Kyrpides N.C."/>
            <person name="Goker M."/>
            <person name="Klenk H.P."/>
        </authorList>
    </citation>
    <scope>NUCLEOTIDE SEQUENCE [LARGE SCALE GENOMIC DNA]</scope>
    <source>
        <strain evidence="3">DSM 16094</strain>
    </source>
</reference>
<evidence type="ECO:0000313" key="3">
    <source>
        <dbReference type="Proteomes" id="UP000015347"/>
    </source>
</evidence>
<evidence type="ECO:0000313" key="2">
    <source>
        <dbReference type="EMBL" id="EPX83638.1"/>
    </source>
</evidence>
<protein>
    <recommendedName>
        <fullName evidence="4">DUF177 domain-containing protein</fullName>
    </recommendedName>
</protein>
<name>S9QVM7_9RHOB</name>
<accession>S9QVM7</accession>
<sequence length="189" mass="20564">MADRDDDTATHRLRVAALKAGRPTRFDYRPDDAARAALAERLELRGLRKARLAGEIAPEGRDGWRLKATLGATVTQSCVATLEPVSTRIDEPVERLYLPEAAFPSLDEGSETEVPEDDADPLPQVIDLRDVMTEALSLALPPYPRSPDAPEPEVAAEDDAPDAASERPNPFAQLAGLRDKLAEDDNGKE</sequence>
<dbReference type="EMBL" id="APVH01000015">
    <property type="protein sequence ID" value="EPX83638.1"/>
    <property type="molecule type" value="Genomic_DNA"/>
</dbReference>
<evidence type="ECO:0008006" key="4">
    <source>
        <dbReference type="Google" id="ProtNLM"/>
    </source>
</evidence>
<dbReference type="Pfam" id="PF02620">
    <property type="entry name" value="YceD"/>
    <property type="match status" value="1"/>
</dbReference>
<proteinExistence type="predicted"/>
<dbReference type="STRING" id="1123237.Salmuc_02246"/>
<keyword evidence="3" id="KW-1185">Reference proteome</keyword>
<gene>
    <name evidence="2" type="ORF">Salmuc_02246</name>
</gene>
<dbReference type="RefSeq" id="WP_020040312.1">
    <property type="nucleotide sequence ID" value="NZ_KE557274.1"/>
</dbReference>
<feature type="compositionally biased region" description="Acidic residues" evidence="1">
    <location>
        <begin position="150"/>
        <end position="161"/>
    </location>
</feature>
<feature type="region of interest" description="Disordered" evidence="1">
    <location>
        <begin position="137"/>
        <end position="189"/>
    </location>
</feature>
<dbReference type="HOGENOM" id="CLU_088841_1_0_5"/>
<evidence type="ECO:0000256" key="1">
    <source>
        <dbReference type="SAM" id="MobiDB-lite"/>
    </source>
</evidence>
<feature type="compositionally biased region" description="Basic and acidic residues" evidence="1">
    <location>
        <begin position="177"/>
        <end position="189"/>
    </location>
</feature>
<comment type="caution">
    <text evidence="2">The sequence shown here is derived from an EMBL/GenBank/DDBJ whole genome shotgun (WGS) entry which is preliminary data.</text>
</comment>
<dbReference type="InterPro" id="IPR003772">
    <property type="entry name" value="YceD"/>
</dbReference>
<organism evidence="2 3">
    <name type="scientific">Salipiger mucosus DSM 16094</name>
    <dbReference type="NCBI Taxonomy" id="1123237"/>
    <lineage>
        <taxon>Bacteria</taxon>
        <taxon>Pseudomonadati</taxon>
        <taxon>Pseudomonadota</taxon>
        <taxon>Alphaproteobacteria</taxon>
        <taxon>Rhodobacterales</taxon>
        <taxon>Roseobacteraceae</taxon>
        <taxon>Salipiger</taxon>
    </lineage>
</organism>
<dbReference type="OrthoDB" id="8443793at2"/>
<dbReference type="Proteomes" id="UP000015347">
    <property type="component" value="Unassembled WGS sequence"/>
</dbReference>
<dbReference type="eggNOG" id="COG1399">
    <property type="taxonomic scope" value="Bacteria"/>
</dbReference>